<evidence type="ECO:0000256" key="1">
    <source>
        <dbReference type="ARBA" id="ARBA00001946"/>
    </source>
</evidence>
<dbReference type="SMART" id="SM00990">
    <property type="entry name" value="VRR_NUC"/>
    <property type="match status" value="1"/>
</dbReference>
<evidence type="ECO:0000256" key="3">
    <source>
        <dbReference type="ARBA" id="ARBA00022801"/>
    </source>
</evidence>
<organism evidence="5">
    <name type="scientific">marine sediment metagenome</name>
    <dbReference type="NCBI Taxonomy" id="412755"/>
    <lineage>
        <taxon>unclassified sequences</taxon>
        <taxon>metagenomes</taxon>
        <taxon>ecological metagenomes</taxon>
    </lineage>
</organism>
<feature type="domain" description="VRR-NUC" evidence="4">
    <location>
        <begin position="2"/>
        <end position="101"/>
    </location>
</feature>
<dbReference type="InterPro" id="IPR011856">
    <property type="entry name" value="tRNA_endonuc-like_dom_sf"/>
</dbReference>
<dbReference type="GO" id="GO:0003676">
    <property type="term" value="F:nucleic acid binding"/>
    <property type="evidence" value="ECO:0007669"/>
    <property type="project" value="InterPro"/>
</dbReference>
<comment type="caution">
    <text evidence="5">The sequence shown here is derived from an EMBL/GenBank/DDBJ whole genome shotgun (WGS) entry which is preliminary data.</text>
</comment>
<proteinExistence type="predicted"/>
<dbReference type="InterPro" id="IPR014883">
    <property type="entry name" value="VRR_NUC"/>
</dbReference>
<dbReference type="Gene3D" id="3.40.1350.10">
    <property type="match status" value="1"/>
</dbReference>
<evidence type="ECO:0000313" key="5">
    <source>
        <dbReference type="EMBL" id="KKM77534.1"/>
    </source>
</evidence>
<evidence type="ECO:0000259" key="4">
    <source>
        <dbReference type="SMART" id="SM00990"/>
    </source>
</evidence>
<accession>A0A0F9K5X7</accession>
<gene>
    <name evidence="5" type="ORF">LCGC14_1369090</name>
</gene>
<keyword evidence="2" id="KW-0540">Nuclease</keyword>
<sequence length="120" mass="13323">MAIPKQTETQLVRVCLEWLSMEGVLAWRQNTGAWVSTYKGKRSVVRYGIPGMSDILGVLPDGRFLAIECKLPGREATIEQERFHARIDASGGLGIVVHTLDELQDAFERLDDEGLRNPAG</sequence>
<dbReference type="AlphaFoldDB" id="A0A0F9K5X7"/>
<dbReference type="EMBL" id="LAZR01008628">
    <property type="protein sequence ID" value="KKM77534.1"/>
    <property type="molecule type" value="Genomic_DNA"/>
</dbReference>
<comment type="cofactor">
    <cofactor evidence="1">
        <name>Mg(2+)</name>
        <dbReference type="ChEBI" id="CHEBI:18420"/>
    </cofactor>
</comment>
<protein>
    <recommendedName>
        <fullName evidence="4">VRR-NUC domain-containing protein</fullName>
    </recommendedName>
</protein>
<name>A0A0F9K5X7_9ZZZZ</name>
<keyword evidence="3" id="KW-0378">Hydrolase</keyword>
<dbReference type="GO" id="GO:0016788">
    <property type="term" value="F:hydrolase activity, acting on ester bonds"/>
    <property type="evidence" value="ECO:0007669"/>
    <property type="project" value="InterPro"/>
</dbReference>
<evidence type="ECO:0000256" key="2">
    <source>
        <dbReference type="ARBA" id="ARBA00022722"/>
    </source>
</evidence>
<reference evidence="5" key="1">
    <citation type="journal article" date="2015" name="Nature">
        <title>Complex archaea that bridge the gap between prokaryotes and eukaryotes.</title>
        <authorList>
            <person name="Spang A."/>
            <person name="Saw J.H."/>
            <person name="Jorgensen S.L."/>
            <person name="Zaremba-Niedzwiedzka K."/>
            <person name="Martijn J."/>
            <person name="Lind A.E."/>
            <person name="van Eijk R."/>
            <person name="Schleper C."/>
            <person name="Guy L."/>
            <person name="Ettema T.J."/>
        </authorList>
    </citation>
    <scope>NUCLEOTIDE SEQUENCE</scope>
</reference>
<dbReference type="GO" id="GO:0004518">
    <property type="term" value="F:nuclease activity"/>
    <property type="evidence" value="ECO:0007669"/>
    <property type="project" value="UniProtKB-KW"/>
</dbReference>